<evidence type="ECO:0000256" key="1">
    <source>
        <dbReference type="SAM" id="MobiDB-lite"/>
    </source>
</evidence>
<evidence type="ECO:0000313" key="3">
    <source>
        <dbReference type="Proteomes" id="UP000503447"/>
    </source>
</evidence>
<dbReference type="Proteomes" id="UP000503447">
    <property type="component" value="Chromosome"/>
</dbReference>
<feature type="region of interest" description="Disordered" evidence="1">
    <location>
        <begin position="1"/>
        <end position="40"/>
    </location>
</feature>
<accession>A0A6M5YLV1</accession>
<organism evidence="2 3">
    <name type="scientific">Frigoriglobus tundricola</name>
    <dbReference type="NCBI Taxonomy" id="2774151"/>
    <lineage>
        <taxon>Bacteria</taxon>
        <taxon>Pseudomonadati</taxon>
        <taxon>Planctomycetota</taxon>
        <taxon>Planctomycetia</taxon>
        <taxon>Gemmatales</taxon>
        <taxon>Gemmataceae</taxon>
        <taxon>Frigoriglobus</taxon>
    </lineage>
</organism>
<feature type="compositionally biased region" description="Basic and acidic residues" evidence="1">
    <location>
        <begin position="12"/>
        <end position="21"/>
    </location>
</feature>
<reference evidence="3" key="1">
    <citation type="submission" date="2020-05" db="EMBL/GenBank/DDBJ databases">
        <title>Frigoriglobus tundricola gen. nov., sp. nov., a psychrotolerant cellulolytic planctomycete of the family Gemmataceae with two divergent copies of 16S rRNA gene.</title>
        <authorList>
            <person name="Kulichevskaya I.S."/>
            <person name="Ivanova A.A."/>
            <person name="Naumoff D.G."/>
            <person name="Beletsky A.V."/>
            <person name="Rijpstra W.I.C."/>
            <person name="Sinninghe Damste J.S."/>
            <person name="Mardanov A.V."/>
            <person name="Ravin N.V."/>
            <person name="Dedysh S.N."/>
        </authorList>
    </citation>
    <scope>NUCLEOTIDE SEQUENCE [LARGE SCALE GENOMIC DNA]</scope>
    <source>
        <strain evidence="3">PL17</strain>
    </source>
</reference>
<keyword evidence="3" id="KW-1185">Reference proteome</keyword>
<dbReference type="EMBL" id="CP053452">
    <property type="protein sequence ID" value="QJW94564.1"/>
    <property type="molecule type" value="Genomic_DNA"/>
</dbReference>
<proteinExistence type="predicted"/>
<dbReference type="AlphaFoldDB" id="A0A6M5YLV1"/>
<protein>
    <submittedName>
        <fullName evidence="2">Uncharacterized protein</fullName>
    </submittedName>
</protein>
<name>A0A6M5YLV1_9BACT</name>
<dbReference type="KEGG" id="ftj:FTUN_2085"/>
<gene>
    <name evidence="2" type="ORF">FTUN_2085</name>
</gene>
<evidence type="ECO:0000313" key="2">
    <source>
        <dbReference type="EMBL" id="QJW94564.1"/>
    </source>
</evidence>
<sequence length="40" mass="4467">MSAGIIFNEPQIHAERRRSETTEDGVLEPNSSSRIGVLLR</sequence>